<dbReference type="SUPFAM" id="SSF46689">
    <property type="entry name" value="Homeodomain-like"/>
    <property type="match status" value="1"/>
</dbReference>
<keyword evidence="5" id="KW-1185">Reference proteome</keyword>
<dbReference type="RefSeq" id="WP_117395014.1">
    <property type="nucleotide sequence ID" value="NZ_CP021330.1"/>
</dbReference>
<dbReference type="InterPro" id="IPR050109">
    <property type="entry name" value="HTH-type_TetR-like_transc_reg"/>
</dbReference>
<dbReference type="PANTHER" id="PTHR30055:SF146">
    <property type="entry name" value="HTH-TYPE TRANSCRIPTIONAL DUAL REGULATOR CECR"/>
    <property type="match status" value="1"/>
</dbReference>
<evidence type="ECO:0000313" key="5">
    <source>
        <dbReference type="Proteomes" id="UP000258927"/>
    </source>
</evidence>
<feature type="domain" description="HTH tetR-type" evidence="3">
    <location>
        <begin position="14"/>
        <end position="74"/>
    </location>
</feature>
<dbReference type="PRINTS" id="PR00455">
    <property type="entry name" value="HTHTETR"/>
</dbReference>
<evidence type="ECO:0000256" key="1">
    <source>
        <dbReference type="ARBA" id="ARBA00023125"/>
    </source>
</evidence>
<dbReference type="Gene3D" id="1.10.357.10">
    <property type="entry name" value="Tetracycline Repressor, domain 2"/>
    <property type="match status" value="1"/>
</dbReference>
<dbReference type="PROSITE" id="PS50977">
    <property type="entry name" value="HTH_TETR_2"/>
    <property type="match status" value="1"/>
</dbReference>
<reference evidence="4 5" key="1">
    <citation type="submission" date="2017-05" db="EMBL/GenBank/DDBJ databases">
        <title>Genome Analysis of Maritalea myrionectae HL2708#5.</title>
        <authorList>
            <consortium name="Cotde Inc.-PKNU"/>
            <person name="Jang D."/>
            <person name="Oh H.-M."/>
        </authorList>
    </citation>
    <scope>NUCLEOTIDE SEQUENCE [LARGE SCALE GENOMIC DNA]</scope>
    <source>
        <strain evidence="4 5">HL2708#5</strain>
    </source>
</reference>
<gene>
    <name evidence="4" type="ORF">MXMO3_00807</name>
</gene>
<protein>
    <recommendedName>
        <fullName evidence="3">HTH tetR-type domain-containing protein</fullName>
    </recommendedName>
</protein>
<dbReference type="EMBL" id="CP021330">
    <property type="protein sequence ID" value="AVX03339.1"/>
    <property type="molecule type" value="Genomic_DNA"/>
</dbReference>
<evidence type="ECO:0000259" key="3">
    <source>
        <dbReference type="PROSITE" id="PS50977"/>
    </source>
</evidence>
<dbReference type="GO" id="GO:0000976">
    <property type="term" value="F:transcription cis-regulatory region binding"/>
    <property type="evidence" value="ECO:0007669"/>
    <property type="project" value="TreeGrafter"/>
</dbReference>
<evidence type="ECO:0000256" key="2">
    <source>
        <dbReference type="PROSITE-ProRule" id="PRU00335"/>
    </source>
</evidence>
<dbReference type="PANTHER" id="PTHR30055">
    <property type="entry name" value="HTH-TYPE TRANSCRIPTIONAL REGULATOR RUTR"/>
    <property type="match status" value="1"/>
</dbReference>
<dbReference type="Pfam" id="PF00440">
    <property type="entry name" value="TetR_N"/>
    <property type="match status" value="1"/>
</dbReference>
<accession>A0A2R4MBU5</accession>
<dbReference type="Proteomes" id="UP000258927">
    <property type="component" value="Chromosome"/>
</dbReference>
<dbReference type="InterPro" id="IPR009057">
    <property type="entry name" value="Homeodomain-like_sf"/>
</dbReference>
<evidence type="ECO:0000313" key="4">
    <source>
        <dbReference type="EMBL" id="AVX03339.1"/>
    </source>
</evidence>
<dbReference type="InterPro" id="IPR041678">
    <property type="entry name" value="TetR_C_16"/>
</dbReference>
<organism evidence="4 5">
    <name type="scientific">Maritalea myrionectae</name>
    <dbReference type="NCBI Taxonomy" id="454601"/>
    <lineage>
        <taxon>Bacteria</taxon>
        <taxon>Pseudomonadati</taxon>
        <taxon>Pseudomonadota</taxon>
        <taxon>Alphaproteobacteria</taxon>
        <taxon>Hyphomicrobiales</taxon>
        <taxon>Devosiaceae</taxon>
        <taxon>Maritalea</taxon>
    </lineage>
</organism>
<dbReference type="InterPro" id="IPR036271">
    <property type="entry name" value="Tet_transcr_reg_TetR-rel_C_sf"/>
</dbReference>
<name>A0A2R4MBU5_9HYPH</name>
<dbReference type="InterPro" id="IPR001647">
    <property type="entry name" value="HTH_TetR"/>
</dbReference>
<dbReference type="SUPFAM" id="SSF48498">
    <property type="entry name" value="Tetracyclin repressor-like, C-terminal domain"/>
    <property type="match status" value="1"/>
</dbReference>
<sequence length="190" mass="20992">MTSSQKPVRKRNAEKTQQAILAAAQQTFFEKGYDGAGTRQIADRANVNVALINRYFGSKEGLFQQAILPELNIDFMLEGDMTDFGQRVAEMFAAKTGEKDFDPVIALLRASTSKEAIPMLRQTVEEQIIKPLAARLEGDSAHERASLIITQLTGYDLLNRIVNVQTTSSNGADDMTRLLAKTIQDLVDVV</sequence>
<keyword evidence="1 2" id="KW-0238">DNA-binding</keyword>
<proteinExistence type="predicted"/>
<feature type="DNA-binding region" description="H-T-H motif" evidence="2">
    <location>
        <begin position="37"/>
        <end position="56"/>
    </location>
</feature>
<dbReference type="AlphaFoldDB" id="A0A2R4MBU5"/>
<dbReference type="Pfam" id="PF17920">
    <property type="entry name" value="TetR_C_16"/>
    <property type="match status" value="1"/>
</dbReference>
<dbReference type="KEGG" id="mmyr:MXMO3_00807"/>
<dbReference type="STRING" id="1122213.GCA_000423365_01991"/>
<dbReference type="GO" id="GO:0003700">
    <property type="term" value="F:DNA-binding transcription factor activity"/>
    <property type="evidence" value="ECO:0007669"/>
    <property type="project" value="TreeGrafter"/>
</dbReference>